<keyword evidence="3" id="KW-1185">Reference proteome</keyword>
<sequence>MVMVHSSIGCLYGPCITEENHCVNEVEGIRAEQKYPVEVASVFAMTKARVMQNALQGTGVLGRKKKKNLFLRMMLYQSIISIFLVAAIMLVNAQILERDGCTACPNGAIGADCTLDKKIASTGHVFICRFGECYEHVSCAANGTQCNEWDMAHMETQYFKKNRCEEKKICKDEKQEECMKETSCNVHDYNWKPHTCTGI</sequence>
<keyword evidence="1" id="KW-0812">Transmembrane</keyword>
<dbReference type="Proteomes" id="UP000799424">
    <property type="component" value="Unassembled WGS sequence"/>
</dbReference>
<dbReference type="EMBL" id="MU006225">
    <property type="protein sequence ID" value="KAF2826626.1"/>
    <property type="molecule type" value="Genomic_DNA"/>
</dbReference>
<dbReference type="AlphaFoldDB" id="A0A6A7A0K9"/>
<gene>
    <name evidence="2" type="ORF">CC86DRAFT_381742</name>
</gene>
<keyword evidence="1" id="KW-0472">Membrane</keyword>
<accession>A0A6A7A0K9</accession>
<proteinExistence type="predicted"/>
<protein>
    <submittedName>
        <fullName evidence="2">Uncharacterized protein</fullName>
    </submittedName>
</protein>
<evidence type="ECO:0000313" key="2">
    <source>
        <dbReference type="EMBL" id="KAF2826626.1"/>
    </source>
</evidence>
<evidence type="ECO:0000313" key="3">
    <source>
        <dbReference type="Proteomes" id="UP000799424"/>
    </source>
</evidence>
<organism evidence="2 3">
    <name type="scientific">Ophiobolus disseminans</name>
    <dbReference type="NCBI Taxonomy" id="1469910"/>
    <lineage>
        <taxon>Eukaryota</taxon>
        <taxon>Fungi</taxon>
        <taxon>Dikarya</taxon>
        <taxon>Ascomycota</taxon>
        <taxon>Pezizomycotina</taxon>
        <taxon>Dothideomycetes</taxon>
        <taxon>Pleosporomycetidae</taxon>
        <taxon>Pleosporales</taxon>
        <taxon>Pleosporineae</taxon>
        <taxon>Phaeosphaeriaceae</taxon>
        <taxon>Ophiobolus</taxon>
    </lineage>
</organism>
<name>A0A6A7A0K9_9PLEO</name>
<keyword evidence="1" id="KW-1133">Transmembrane helix</keyword>
<evidence type="ECO:0000256" key="1">
    <source>
        <dbReference type="SAM" id="Phobius"/>
    </source>
</evidence>
<reference evidence="2" key="1">
    <citation type="journal article" date="2020" name="Stud. Mycol.">
        <title>101 Dothideomycetes genomes: a test case for predicting lifestyles and emergence of pathogens.</title>
        <authorList>
            <person name="Haridas S."/>
            <person name="Albert R."/>
            <person name="Binder M."/>
            <person name="Bloem J."/>
            <person name="Labutti K."/>
            <person name="Salamov A."/>
            <person name="Andreopoulos B."/>
            <person name="Baker S."/>
            <person name="Barry K."/>
            <person name="Bills G."/>
            <person name="Bluhm B."/>
            <person name="Cannon C."/>
            <person name="Castanera R."/>
            <person name="Culley D."/>
            <person name="Daum C."/>
            <person name="Ezra D."/>
            <person name="Gonzalez J."/>
            <person name="Henrissat B."/>
            <person name="Kuo A."/>
            <person name="Liang C."/>
            <person name="Lipzen A."/>
            <person name="Lutzoni F."/>
            <person name="Magnuson J."/>
            <person name="Mondo S."/>
            <person name="Nolan M."/>
            <person name="Ohm R."/>
            <person name="Pangilinan J."/>
            <person name="Park H.-J."/>
            <person name="Ramirez L."/>
            <person name="Alfaro M."/>
            <person name="Sun H."/>
            <person name="Tritt A."/>
            <person name="Yoshinaga Y."/>
            <person name="Zwiers L.-H."/>
            <person name="Turgeon B."/>
            <person name="Goodwin S."/>
            <person name="Spatafora J."/>
            <person name="Crous P."/>
            <person name="Grigoriev I."/>
        </authorList>
    </citation>
    <scope>NUCLEOTIDE SEQUENCE</scope>
    <source>
        <strain evidence="2">CBS 113818</strain>
    </source>
</reference>
<feature type="transmembrane region" description="Helical" evidence="1">
    <location>
        <begin position="73"/>
        <end position="96"/>
    </location>
</feature>